<dbReference type="AlphaFoldDB" id="A0A9P3GIZ5"/>
<protein>
    <recommendedName>
        <fullName evidence="6">Transmembrane protein</fullName>
    </recommendedName>
</protein>
<gene>
    <name evidence="4" type="ORF">PsYK624_126240</name>
</gene>
<feature type="signal peptide" evidence="3">
    <location>
        <begin position="1"/>
        <end position="22"/>
    </location>
</feature>
<evidence type="ECO:0000256" key="2">
    <source>
        <dbReference type="SAM" id="Phobius"/>
    </source>
</evidence>
<dbReference type="OrthoDB" id="2527908at2759"/>
<feature type="region of interest" description="Disordered" evidence="1">
    <location>
        <begin position="456"/>
        <end position="487"/>
    </location>
</feature>
<feature type="compositionally biased region" description="Polar residues" evidence="1">
    <location>
        <begin position="384"/>
        <end position="408"/>
    </location>
</feature>
<evidence type="ECO:0000313" key="5">
    <source>
        <dbReference type="Proteomes" id="UP000703269"/>
    </source>
</evidence>
<keyword evidence="2" id="KW-0812">Transmembrane</keyword>
<feature type="compositionally biased region" description="Polar residues" evidence="1">
    <location>
        <begin position="462"/>
        <end position="481"/>
    </location>
</feature>
<sequence length="530" mass="54955">MLSPTSLPLVLSALSLLPHTAAQIPNTFRWDWGVNPPPPSTLPECNTFQVVVTPLNGSQPSPPYYMVALEASGISTTSNIGTDPADLWWQANHKNGQSVMLAVVDSTGATGGVSSTFWTMSGGDDTSCTSGLKSSAAAITANVTTQLNTCDAWGLTVVGGESPFTIVLAQPGSSVLTVVSLSQGYDLLTYINRATPGEPLMAAVYDATGLWGKSSPAVDPTGGIQVDCGSAITVQGNSLNSTQSGINGTAIAVPLPTGTSVAALPTATAASDHVSLGVPVGVGVGVGVPVIAVAAVLLFIFCLKRRRPQGGAATIDRYEQPYPSMGYIQGAVTTPYTHSTKSPTFTESRMPSTYTDTAPAFRGFPEPMTPNTPSYGFPELMTTTAPSRSSAFSEPYSQARSLTPTQLSDAPLPMPAAAQDEQPRVPGDFNPYNAAVALVGAAPAVFSQDEKLRAANDRMNESRSTSSKDSTGLQPSPTYRSAASPLVAGPSRVPEEIFVQHRDSGIPARDLPPPYAGSALSRATTKAALF</sequence>
<dbReference type="Proteomes" id="UP000703269">
    <property type="component" value="Unassembled WGS sequence"/>
</dbReference>
<feature type="transmembrane region" description="Helical" evidence="2">
    <location>
        <begin position="280"/>
        <end position="303"/>
    </location>
</feature>
<keyword evidence="3" id="KW-0732">Signal</keyword>
<evidence type="ECO:0000256" key="3">
    <source>
        <dbReference type="SAM" id="SignalP"/>
    </source>
</evidence>
<dbReference type="EMBL" id="BPQB01000059">
    <property type="protein sequence ID" value="GJE96427.1"/>
    <property type="molecule type" value="Genomic_DNA"/>
</dbReference>
<proteinExistence type="predicted"/>
<evidence type="ECO:0000313" key="4">
    <source>
        <dbReference type="EMBL" id="GJE96427.1"/>
    </source>
</evidence>
<feature type="region of interest" description="Disordered" evidence="1">
    <location>
        <begin position="384"/>
        <end position="424"/>
    </location>
</feature>
<keyword evidence="2" id="KW-1133">Transmembrane helix</keyword>
<reference evidence="4 5" key="1">
    <citation type="submission" date="2021-08" db="EMBL/GenBank/DDBJ databases">
        <title>Draft Genome Sequence of Phanerochaete sordida strain YK-624.</title>
        <authorList>
            <person name="Mori T."/>
            <person name="Dohra H."/>
            <person name="Suzuki T."/>
            <person name="Kawagishi H."/>
            <person name="Hirai H."/>
        </authorList>
    </citation>
    <scope>NUCLEOTIDE SEQUENCE [LARGE SCALE GENOMIC DNA]</scope>
    <source>
        <strain evidence="4 5">YK-624</strain>
    </source>
</reference>
<organism evidence="4 5">
    <name type="scientific">Phanerochaete sordida</name>
    <dbReference type="NCBI Taxonomy" id="48140"/>
    <lineage>
        <taxon>Eukaryota</taxon>
        <taxon>Fungi</taxon>
        <taxon>Dikarya</taxon>
        <taxon>Basidiomycota</taxon>
        <taxon>Agaricomycotina</taxon>
        <taxon>Agaricomycetes</taxon>
        <taxon>Polyporales</taxon>
        <taxon>Phanerochaetaceae</taxon>
        <taxon>Phanerochaete</taxon>
    </lineage>
</organism>
<evidence type="ECO:0000256" key="1">
    <source>
        <dbReference type="SAM" id="MobiDB-lite"/>
    </source>
</evidence>
<accession>A0A9P3GIZ5</accession>
<evidence type="ECO:0008006" key="6">
    <source>
        <dbReference type="Google" id="ProtNLM"/>
    </source>
</evidence>
<feature type="chain" id="PRO_5040151382" description="Transmembrane protein" evidence="3">
    <location>
        <begin position="23"/>
        <end position="530"/>
    </location>
</feature>
<keyword evidence="5" id="KW-1185">Reference proteome</keyword>
<keyword evidence="2" id="KW-0472">Membrane</keyword>
<comment type="caution">
    <text evidence="4">The sequence shown here is derived from an EMBL/GenBank/DDBJ whole genome shotgun (WGS) entry which is preliminary data.</text>
</comment>
<name>A0A9P3GIZ5_9APHY</name>